<sequence length="450" mass="51649">MSLPTSRSGASVPRDIDRTRLAMISGRNLASPIVGSAPIGLNAASDSLCGSLPGVFHKHEIQLQLGNFVIADRRMPIRCPCCGKDSQLYCPTCVWNTFFQQQNFAKRREGLNRRKAELSIELKNLLEQQACDQTQLFQKQRRIGTLKDLISEKRANIERLKETKEKKKSELARTQKHVEALKKKAQAHHKRIEDYKKTEERLEADLNRLKLRRHQYLIQHFRELMALFPMIESAPQRIGDDEPSLKIVQMIEDAAFLDKARYSEVAKRQTVPKIYYKVRGCLVPGMSDYAELLNELSDRRSLTTRASKETIAGLGFTAQFVNSLSFLFDVHVPFRVHIDDLLTCENWTKSLLLTDVFCLNLSVVLICMHAGVETKHLDLRKPFNNFKLLNEIMAKKSPSSICFFDNKQDKLHNQILNELQNLSTTWEESPETGFDVNEVEEDWVSVTKTK</sequence>
<accession>A0AC34QAB4</accession>
<evidence type="ECO:0000313" key="2">
    <source>
        <dbReference type="WBParaSite" id="JU765_v2.g14526.t2"/>
    </source>
</evidence>
<dbReference type="WBParaSite" id="JU765_v2.g14526.t2">
    <property type="protein sequence ID" value="JU765_v2.g14526.t2"/>
    <property type="gene ID" value="JU765_v2.g14526"/>
</dbReference>
<protein>
    <submittedName>
        <fullName evidence="2">Beclin 1-associated autophagy-related key regulator</fullName>
    </submittedName>
</protein>
<organism evidence="1 2">
    <name type="scientific">Panagrolaimus sp. JU765</name>
    <dbReference type="NCBI Taxonomy" id="591449"/>
    <lineage>
        <taxon>Eukaryota</taxon>
        <taxon>Metazoa</taxon>
        <taxon>Ecdysozoa</taxon>
        <taxon>Nematoda</taxon>
        <taxon>Chromadorea</taxon>
        <taxon>Rhabditida</taxon>
        <taxon>Tylenchina</taxon>
        <taxon>Panagrolaimomorpha</taxon>
        <taxon>Panagrolaimoidea</taxon>
        <taxon>Panagrolaimidae</taxon>
        <taxon>Panagrolaimus</taxon>
    </lineage>
</organism>
<reference evidence="2" key="1">
    <citation type="submission" date="2022-11" db="UniProtKB">
        <authorList>
            <consortium name="WormBaseParasite"/>
        </authorList>
    </citation>
    <scope>IDENTIFICATION</scope>
</reference>
<dbReference type="Proteomes" id="UP000887576">
    <property type="component" value="Unplaced"/>
</dbReference>
<evidence type="ECO:0000313" key="1">
    <source>
        <dbReference type="Proteomes" id="UP000887576"/>
    </source>
</evidence>
<proteinExistence type="predicted"/>
<name>A0AC34QAB4_9BILA</name>